<dbReference type="GO" id="GO:0009847">
    <property type="term" value="P:spore germination"/>
    <property type="evidence" value="ECO:0007669"/>
    <property type="project" value="InterPro"/>
</dbReference>
<keyword evidence="6" id="KW-1185">Reference proteome</keyword>
<feature type="domain" description="Sporulation protein YpeB PepSY1 and PepSY2" evidence="3">
    <location>
        <begin position="234"/>
        <end position="427"/>
    </location>
</feature>
<evidence type="ECO:0000259" key="3">
    <source>
        <dbReference type="Pfam" id="PF14620"/>
    </source>
</evidence>
<evidence type="ECO:0000313" key="5">
    <source>
        <dbReference type="EMBL" id="MTV50714.1"/>
    </source>
</evidence>
<keyword evidence="1" id="KW-0472">Membrane</keyword>
<keyword evidence="1" id="KW-0812">Transmembrane</keyword>
<reference evidence="5 6" key="1">
    <citation type="submission" date="2019-11" db="EMBL/GenBank/DDBJ databases">
        <title>Whole-genome sequence of a the green, strictly anaerobic photosynthetic bacterium Heliobacillus mobilis DSM 6151.</title>
        <authorList>
            <person name="Kyndt J.A."/>
            <person name="Meyer T.E."/>
        </authorList>
    </citation>
    <scope>NUCLEOTIDE SEQUENCE [LARGE SCALE GENOMIC DNA]</scope>
    <source>
        <strain evidence="5 6">DSM 6151</strain>
    </source>
</reference>
<dbReference type="Pfam" id="PF14620">
    <property type="entry name" value="YPEB_PepSY1-2"/>
    <property type="match status" value="1"/>
</dbReference>
<dbReference type="InterPro" id="IPR025711">
    <property type="entry name" value="PepSY"/>
</dbReference>
<dbReference type="InterPro" id="IPR048402">
    <property type="entry name" value="YpeB_N"/>
</dbReference>
<feature type="domain" description="Sporulation protein YpeB N-terminal" evidence="4">
    <location>
        <begin position="54"/>
        <end position="190"/>
    </location>
</feature>
<evidence type="ECO:0000256" key="1">
    <source>
        <dbReference type="SAM" id="Phobius"/>
    </source>
</evidence>
<accession>A0A6I3SNV4</accession>
<protein>
    <submittedName>
        <fullName evidence="5">Germination protein YpeB</fullName>
    </submittedName>
</protein>
<dbReference type="Pfam" id="PF20769">
    <property type="entry name" value="YPEB_N"/>
    <property type="match status" value="1"/>
</dbReference>
<evidence type="ECO:0000259" key="2">
    <source>
        <dbReference type="Pfam" id="PF03413"/>
    </source>
</evidence>
<name>A0A6I3SNV4_HELMO</name>
<organism evidence="5 6">
    <name type="scientific">Heliobacterium mobile</name>
    <name type="common">Heliobacillus mobilis</name>
    <dbReference type="NCBI Taxonomy" id="28064"/>
    <lineage>
        <taxon>Bacteria</taxon>
        <taxon>Bacillati</taxon>
        <taxon>Bacillota</taxon>
        <taxon>Clostridia</taxon>
        <taxon>Eubacteriales</taxon>
        <taxon>Heliobacteriaceae</taxon>
        <taxon>Heliobacterium</taxon>
    </lineage>
</organism>
<gene>
    <name evidence="5" type="primary">ypeB</name>
    <name evidence="5" type="ORF">GJ688_17415</name>
</gene>
<feature type="domain" description="PepSY" evidence="2">
    <location>
        <begin position="431"/>
        <end position="491"/>
    </location>
</feature>
<proteinExistence type="predicted"/>
<dbReference type="Pfam" id="PF03413">
    <property type="entry name" value="PepSY"/>
    <property type="match status" value="1"/>
</dbReference>
<dbReference type="AlphaFoldDB" id="A0A6I3SNV4"/>
<dbReference type="InterPro" id="IPR014239">
    <property type="entry name" value="YpeB_PepSY1-2"/>
</dbReference>
<dbReference type="NCBIfam" id="TIGR02889">
    <property type="entry name" value="spore_YpeB"/>
    <property type="match status" value="1"/>
</dbReference>
<keyword evidence="1" id="KW-1133">Transmembrane helix</keyword>
<evidence type="ECO:0000313" key="6">
    <source>
        <dbReference type="Proteomes" id="UP000430670"/>
    </source>
</evidence>
<evidence type="ECO:0000259" key="4">
    <source>
        <dbReference type="Pfam" id="PF20769"/>
    </source>
</evidence>
<comment type="caution">
    <text evidence="5">The sequence shown here is derived from an EMBL/GenBank/DDBJ whole genome shotgun (WGS) entry which is preliminary data.</text>
</comment>
<feature type="transmembrane region" description="Helical" evidence="1">
    <location>
        <begin position="30"/>
        <end position="49"/>
    </location>
</feature>
<dbReference type="Proteomes" id="UP000430670">
    <property type="component" value="Unassembled WGS sequence"/>
</dbReference>
<sequence>MLTHEFKEPHETIERQRDQVADLRKSRNGLGFLAGVLGVTTALFGYLGYNQYVQNQAFRMATENHYQRAFNELSTNVNNMELEMSRLMASNSTNQTVTGLTEVSRQANQASANMGQLPLATLLLSRTNQFVNTVGDFSQNLAERKVDANTSLTVEEQSKIRDLHKQTAFLRDELNKMGEQLNTRQLTWVDLQRQSRMQEQKGSKQQTAWYDRLWNKVLATVAGQETETQAPPILANFQFVETELQKYSPVEYDGRYSEQIKITPRGLGSGQITQEQAVQIAQSWIGQPYLDGHQINVTGEGKAAIPSYGISVVAKDNPNQNKINMDISKTGGHVIYMLKDRPVGTPTITRDDAAAVARDYLARRGFNNFEVTTVEEYQNIAVVTVVPKEGNVSLYPDKVKVRVAMDDKEVIGYDGTAYLTFHHNRNLSQPAISREDARRRVSSQVAVTGDKLVLLAKDNYQEILCWEFNATRDNMNYLVYINAQNGREEKILRVETTNAGKFIF</sequence>
<dbReference type="EMBL" id="WNKU01000033">
    <property type="protein sequence ID" value="MTV50714.1"/>
    <property type="molecule type" value="Genomic_DNA"/>
</dbReference>